<dbReference type="Gene3D" id="3.40.50.720">
    <property type="entry name" value="NAD(P)-binding Rossmann-like Domain"/>
    <property type="match status" value="1"/>
</dbReference>
<proteinExistence type="inferred from homology"/>
<comment type="similarity">
    <text evidence="1">Belongs to the short-chain dehydrogenases/reductases (SDR) family.</text>
</comment>
<dbReference type="SUPFAM" id="SSF51735">
    <property type="entry name" value="NAD(P)-binding Rossmann-fold domains"/>
    <property type="match status" value="1"/>
</dbReference>
<evidence type="ECO:0000256" key="2">
    <source>
        <dbReference type="ARBA" id="ARBA00023002"/>
    </source>
</evidence>
<dbReference type="PANTHER" id="PTHR43477:SF1">
    <property type="entry name" value="DIHYDROANTICAPSIN 7-DEHYDROGENASE"/>
    <property type="match status" value="1"/>
</dbReference>
<dbReference type="Pfam" id="PF13561">
    <property type="entry name" value="adh_short_C2"/>
    <property type="match status" value="1"/>
</dbReference>
<comment type="caution">
    <text evidence="3">The sequence shown here is derived from an EMBL/GenBank/DDBJ whole genome shotgun (WGS) entry which is preliminary data.</text>
</comment>
<dbReference type="InterPro" id="IPR051122">
    <property type="entry name" value="SDR_DHRS6-like"/>
</dbReference>
<evidence type="ECO:0000313" key="3">
    <source>
        <dbReference type="EMBL" id="NWC32938.1"/>
    </source>
</evidence>
<dbReference type="PANTHER" id="PTHR43477">
    <property type="entry name" value="DIHYDROANTICAPSIN 7-DEHYDROGENASE"/>
    <property type="match status" value="1"/>
</dbReference>
<dbReference type="InterPro" id="IPR002347">
    <property type="entry name" value="SDR_fam"/>
</dbReference>
<dbReference type="PRINTS" id="PR00081">
    <property type="entry name" value="GDHRDH"/>
</dbReference>
<gene>
    <name evidence="3" type="ORF">HX876_11095</name>
</gene>
<keyword evidence="2" id="KW-0560">Oxidoreductase</keyword>
<evidence type="ECO:0000313" key="4">
    <source>
        <dbReference type="Proteomes" id="UP000520592"/>
    </source>
</evidence>
<reference evidence="3 4" key="1">
    <citation type="submission" date="2020-04" db="EMBL/GenBank/DDBJ databases">
        <title>Molecular characterization of pseudomonads from Agaricus bisporus reveal novel blotch 2 pathogens in Western Europe.</title>
        <authorList>
            <person name="Taparia T."/>
            <person name="Krijger M."/>
            <person name="Haynes E."/>
            <person name="Elpinstone J.G."/>
            <person name="Noble R."/>
            <person name="Van Der Wolf J."/>
        </authorList>
    </citation>
    <scope>NUCLEOTIDE SEQUENCE [LARGE SCALE GENOMIC DNA]</scope>
    <source>
        <strain evidence="3 4">IPO3737</strain>
    </source>
</reference>
<sequence length="223" mass="22910">MTFNEHTLSIVIGGNSGIGKALATALSDRPGQVKAVSRSNGLDVSDSASVERYFASVGAVDHVIFTAGSQAPGGALSSLDLQAAKAAFDTKFWGTLAVAKAAAAHIKPGGTLTLTSGFLSRRTVPGTLVKTTMNAAIEAVAKILAVELAPIRVNVISPGLTDTEAYQGMDPKVRGAMLEQAAATLPARRFGRAEDIAQGFLFVIDNPFISGATIDIDGGALIK</sequence>
<accession>A0A7Y7YAQ6</accession>
<evidence type="ECO:0000256" key="1">
    <source>
        <dbReference type="ARBA" id="ARBA00006484"/>
    </source>
</evidence>
<dbReference type="AlphaFoldDB" id="A0A7Y7YAQ6"/>
<dbReference type="EMBL" id="JACAQD010000011">
    <property type="protein sequence ID" value="NWC32938.1"/>
    <property type="molecule type" value="Genomic_DNA"/>
</dbReference>
<dbReference type="Proteomes" id="UP000520592">
    <property type="component" value="Unassembled WGS sequence"/>
</dbReference>
<dbReference type="GO" id="GO:0016491">
    <property type="term" value="F:oxidoreductase activity"/>
    <property type="evidence" value="ECO:0007669"/>
    <property type="project" value="UniProtKB-KW"/>
</dbReference>
<name>A0A7Y7YAQ6_9PSED</name>
<protein>
    <submittedName>
        <fullName evidence="3">SDR family oxidoreductase</fullName>
    </submittedName>
</protein>
<dbReference type="InterPro" id="IPR036291">
    <property type="entry name" value="NAD(P)-bd_dom_sf"/>
</dbReference>
<dbReference type="RefSeq" id="WP_177056737.1">
    <property type="nucleotide sequence ID" value="NZ_JACAPS010000011.1"/>
</dbReference>
<organism evidence="3 4">
    <name type="scientific">Pseudomonas gingeri</name>
    <dbReference type="NCBI Taxonomy" id="117681"/>
    <lineage>
        <taxon>Bacteria</taxon>
        <taxon>Pseudomonadati</taxon>
        <taxon>Pseudomonadota</taxon>
        <taxon>Gammaproteobacteria</taxon>
        <taxon>Pseudomonadales</taxon>
        <taxon>Pseudomonadaceae</taxon>
        <taxon>Pseudomonas</taxon>
    </lineage>
</organism>